<dbReference type="SUPFAM" id="SSF52047">
    <property type="entry name" value="RNI-like"/>
    <property type="match status" value="1"/>
</dbReference>
<evidence type="ECO:0000256" key="1">
    <source>
        <dbReference type="SAM" id="MobiDB-lite"/>
    </source>
</evidence>
<evidence type="ECO:0000313" key="4">
    <source>
        <dbReference type="Proteomes" id="UP001345219"/>
    </source>
</evidence>
<feature type="region of interest" description="Disordered" evidence="1">
    <location>
        <begin position="333"/>
        <end position="373"/>
    </location>
</feature>
<feature type="domain" description="F-box/LRR-repeat protein 15-like leucin rich repeat" evidence="2">
    <location>
        <begin position="643"/>
        <end position="797"/>
    </location>
</feature>
<name>A0AAN7K267_9MYRT</name>
<dbReference type="PANTHER" id="PTHR13318">
    <property type="entry name" value="PARTNER OF PAIRED, ISOFORM B-RELATED"/>
    <property type="match status" value="1"/>
</dbReference>
<dbReference type="SMART" id="SM00367">
    <property type="entry name" value="LRR_CC"/>
    <property type="match status" value="6"/>
</dbReference>
<organism evidence="3 4">
    <name type="scientific">Trapa incisa</name>
    <dbReference type="NCBI Taxonomy" id="236973"/>
    <lineage>
        <taxon>Eukaryota</taxon>
        <taxon>Viridiplantae</taxon>
        <taxon>Streptophyta</taxon>
        <taxon>Embryophyta</taxon>
        <taxon>Tracheophyta</taxon>
        <taxon>Spermatophyta</taxon>
        <taxon>Magnoliopsida</taxon>
        <taxon>eudicotyledons</taxon>
        <taxon>Gunneridae</taxon>
        <taxon>Pentapetalae</taxon>
        <taxon>rosids</taxon>
        <taxon>malvids</taxon>
        <taxon>Myrtales</taxon>
        <taxon>Lythraceae</taxon>
        <taxon>Trapa</taxon>
    </lineage>
</organism>
<protein>
    <recommendedName>
        <fullName evidence="2">F-box/LRR-repeat protein 15-like leucin rich repeat domain-containing protein</fullName>
    </recommendedName>
</protein>
<dbReference type="Proteomes" id="UP001345219">
    <property type="component" value="Chromosome 6"/>
</dbReference>
<dbReference type="EMBL" id="JAXIOK010000013">
    <property type="protein sequence ID" value="KAK4756892.1"/>
    <property type="molecule type" value="Genomic_DNA"/>
</dbReference>
<dbReference type="PANTHER" id="PTHR13318:SF101">
    <property type="entry name" value="F-BOX_LRR PROTEIN"/>
    <property type="match status" value="1"/>
</dbReference>
<proteinExistence type="predicted"/>
<sequence length="816" mass="88252">MRALRSRVIPSSSAETPIKKSEQSTEIDTAAPASDGAEVVGTPSQSSVPAPDSGGPRSASVMPQPRRSLRLASAASRRGGGASAEGLPLPLKSCPWKGVGSGEGASPCEGEKVEAFTLGRRGGMSDRQNIGKRKLEDDASLIDSKGSKSLRSRKSVTKRAAHSDAENLVNAFDLEENQWIMLSKITDLDGGDTENREKGSCNDEVGSFRSRKILRREDKGKDKIGDNEVIGLGAESSGSKPSGIGEQRKYGAEEIGKAKIVCDNMLSDCSSVINLDMEINNLLQKSESIGQEFLNVAVAQRKSHRVKAVGESSSSDIIRRNFRNIARRSASRFAHFNPDDEGGNNSQVEAERNASAAPRPADPEPEDWPGPFSTAMKIIRDRGTNVSTLQSNSFFNKWKSPIIWAPRRDRHTQAKRLIPSLLELCLNVLAANANAITSLDGVPDMPRHKLSQLLCDSRKMNKHFFDLLVGGSPTEIRVKDSSWLTEEELSESFKRCDTRNIMVLQLDQCGRCLPDYAISSISCSASCFPALSTISITGACRLTDDGLATLISSAPSLRSINISQCSLLTASSIVTLANKVGSLLRELYIDDCQSIDAMLILPALKRLENLQVLSVAGISSVSDDFVVEFVAQLGLNLRELVLSDCTNLTDASIKTIAEVCPGLLALNLVNLTKLTDSAVGYLANGCQALEKLILCRNTFSDEGIAAFLEASGELLQELSLNNVKKVSTDTAISLAKKSRKLQSLDLSWCRNMTDEAFGLIVDSCSCLKELKVFGCTQITDTFLNGHSNAEVKIVGLKMAPLLEHCRVLIPDNPLKY</sequence>
<comment type="caution">
    <text evidence="3">The sequence shown here is derived from an EMBL/GenBank/DDBJ whole genome shotgun (WGS) entry which is preliminary data.</text>
</comment>
<feature type="region of interest" description="Disordered" evidence="1">
    <location>
        <begin position="1"/>
        <end position="108"/>
    </location>
</feature>
<reference evidence="3 4" key="1">
    <citation type="journal article" date="2023" name="Hortic Res">
        <title>Pangenome of water caltrop reveals structural variations and asymmetric subgenome divergence after allopolyploidization.</title>
        <authorList>
            <person name="Zhang X."/>
            <person name="Chen Y."/>
            <person name="Wang L."/>
            <person name="Yuan Y."/>
            <person name="Fang M."/>
            <person name="Shi L."/>
            <person name="Lu R."/>
            <person name="Comes H.P."/>
            <person name="Ma Y."/>
            <person name="Chen Y."/>
            <person name="Huang G."/>
            <person name="Zhou Y."/>
            <person name="Zheng Z."/>
            <person name="Qiu Y."/>
        </authorList>
    </citation>
    <scope>NUCLEOTIDE SEQUENCE [LARGE SCALE GENOMIC DNA]</scope>
    <source>
        <tissue evidence="3">Roots</tissue>
    </source>
</reference>
<dbReference type="InterPro" id="IPR006553">
    <property type="entry name" value="Leu-rich_rpt_Cys-con_subtyp"/>
</dbReference>
<evidence type="ECO:0000259" key="2">
    <source>
        <dbReference type="Pfam" id="PF25372"/>
    </source>
</evidence>
<evidence type="ECO:0000313" key="3">
    <source>
        <dbReference type="EMBL" id="KAK4756892.1"/>
    </source>
</evidence>
<dbReference type="GO" id="GO:0031146">
    <property type="term" value="P:SCF-dependent proteasomal ubiquitin-dependent protein catabolic process"/>
    <property type="evidence" value="ECO:0007669"/>
    <property type="project" value="TreeGrafter"/>
</dbReference>
<dbReference type="InterPro" id="IPR057207">
    <property type="entry name" value="FBXL15_LRR"/>
</dbReference>
<keyword evidence="4" id="KW-1185">Reference proteome</keyword>
<dbReference type="GO" id="GO:0019005">
    <property type="term" value="C:SCF ubiquitin ligase complex"/>
    <property type="evidence" value="ECO:0007669"/>
    <property type="project" value="TreeGrafter"/>
</dbReference>
<dbReference type="Pfam" id="PF25372">
    <property type="entry name" value="DUF7885"/>
    <property type="match status" value="1"/>
</dbReference>
<dbReference type="AlphaFoldDB" id="A0AAN7K267"/>
<dbReference type="InterPro" id="IPR032675">
    <property type="entry name" value="LRR_dom_sf"/>
</dbReference>
<dbReference type="Gene3D" id="3.80.10.10">
    <property type="entry name" value="Ribonuclease Inhibitor"/>
    <property type="match status" value="2"/>
</dbReference>
<accession>A0AAN7K267</accession>
<gene>
    <name evidence="3" type="ORF">SAY87_007019</name>
</gene>